<evidence type="ECO:0000256" key="1">
    <source>
        <dbReference type="SAM" id="Coils"/>
    </source>
</evidence>
<dbReference type="AlphaFoldDB" id="A0A423JQW0"/>
<name>A0A423JQW0_9PSED</name>
<dbReference type="RefSeq" id="WP_123365539.1">
    <property type="nucleotide sequence ID" value="NZ_MOBO01000007.1"/>
</dbReference>
<dbReference type="EMBL" id="MOBO01000007">
    <property type="protein sequence ID" value="RON40072.1"/>
    <property type="molecule type" value="Genomic_DNA"/>
</dbReference>
<feature type="coiled-coil region" evidence="1">
    <location>
        <begin position="106"/>
        <end position="133"/>
    </location>
</feature>
<keyword evidence="1" id="KW-0175">Coiled coil</keyword>
<dbReference type="Proteomes" id="UP000286351">
    <property type="component" value="Unassembled WGS sequence"/>
</dbReference>
<accession>A0A423JQW0</accession>
<comment type="caution">
    <text evidence="2">The sequence shown here is derived from an EMBL/GenBank/DDBJ whole genome shotgun (WGS) entry which is preliminary data.</text>
</comment>
<evidence type="ECO:0000313" key="2">
    <source>
        <dbReference type="EMBL" id="RON40072.1"/>
    </source>
</evidence>
<sequence>MDDDLEADPDRVAMEHLITVLTPLRQHRQARAERAQRLLQEELTAMHQHLLQTEQSWVQERDNQKARRQQLSAAHLEKTMELGDVERWHEKERRMLDRLAYIRQDINQLRHRIELQQQRIEQARLEAKARQRAVEKLACMSENLNEE</sequence>
<organism evidence="2 3">
    <name type="scientific">Pseudomonas brassicacearum</name>
    <dbReference type="NCBI Taxonomy" id="930166"/>
    <lineage>
        <taxon>Bacteria</taxon>
        <taxon>Pseudomonadati</taxon>
        <taxon>Pseudomonadota</taxon>
        <taxon>Gammaproteobacteria</taxon>
        <taxon>Pseudomonadales</taxon>
        <taxon>Pseudomonadaceae</taxon>
        <taxon>Pseudomonas</taxon>
    </lineage>
</organism>
<protein>
    <submittedName>
        <fullName evidence="2">Type III secretion protein</fullName>
    </submittedName>
</protein>
<proteinExistence type="predicted"/>
<gene>
    <name evidence="2" type="ORF">BK664_09455</name>
</gene>
<evidence type="ECO:0000313" key="3">
    <source>
        <dbReference type="Proteomes" id="UP000286351"/>
    </source>
</evidence>
<reference evidence="2 3" key="1">
    <citation type="submission" date="2016-10" db="EMBL/GenBank/DDBJ databases">
        <title>Comparative genome analysis of multiple Pseudomonas spp. focuses on biocontrol and plant growth promoting traits.</title>
        <authorList>
            <person name="Tao X.-Y."/>
            <person name="Taylor C.G."/>
        </authorList>
    </citation>
    <scope>NUCLEOTIDE SEQUENCE [LARGE SCALE GENOMIC DNA]</scope>
    <source>
        <strain evidence="2 3">38D4</strain>
    </source>
</reference>
<dbReference type="Gene3D" id="1.10.287.1700">
    <property type="match status" value="1"/>
</dbReference>
<dbReference type="InterPro" id="IPR053716">
    <property type="entry name" value="Flag_assembly_chemotaxis_eff"/>
</dbReference>